<gene>
    <name evidence="1" type="ORF">C1SCF055_LOCUS6017</name>
</gene>
<proteinExistence type="predicted"/>
<accession>A0A9P1BSH6</accession>
<protein>
    <submittedName>
        <fullName evidence="1">Uncharacterized protein</fullName>
    </submittedName>
</protein>
<name>A0A9P1BSH6_9DINO</name>
<evidence type="ECO:0000313" key="1">
    <source>
        <dbReference type="EMBL" id="CAI3977920.1"/>
    </source>
</evidence>
<reference evidence="1" key="1">
    <citation type="submission" date="2022-10" db="EMBL/GenBank/DDBJ databases">
        <authorList>
            <person name="Chen Y."/>
            <person name="Dougan E. K."/>
            <person name="Chan C."/>
            <person name="Rhodes N."/>
            <person name="Thang M."/>
        </authorList>
    </citation>
    <scope>NUCLEOTIDE SEQUENCE</scope>
</reference>
<sequence>MYGYKIGKDRFEAMCVLWASCEPLPAAFLEASLIQLFQGQTGLKNERPGGETVPKDRGDDMDGPYCVYFVFRSFQRPPDRKTPMA</sequence>
<dbReference type="AlphaFoldDB" id="A0A9P1BSH6"/>
<organism evidence="1">
    <name type="scientific">Cladocopium goreaui</name>
    <dbReference type="NCBI Taxonomy" id="2562237"/>
    <lineage>
        <taxon>Eukaryota</taxon>
        <taxon>Sar</taxon>
        <taxon>Alveolata</taxon>
        <taxon>Dinophyceae</taxon>
        <taxon>Suessiales</taxon>
        <taxon>Symbiodiniaceae</taxon>
        <taxon>Cladocopium</taxon>
    </lineage>
</organism>
<comment type="caution">
    <text evidence="1">The sequence shown here is derived from an EMBL/GenBank/DDBJ whole genome shotgun (WGS) entry which is preliminary data.</text>
</comment>
<evidence type="ECO:0000313" key="3">
    <source>
        <dbReference type="Proteomes" id="UP001152797"/>
    </source>
</evidence>
<evidence type="ECO:0000313" key="2">
    <source>
        <dbReference type="EMBL" id="CAL1131295.1"/>
    </source>
</evidence>
<reference evidence="2" key="2">
    <citation type="submission" date="2024-04" db="EMBL/GenBank/DDBJ databases">
        <authorList>
            <person name="Chen Y."/>
            <person name="Shah S."/>
            <person name="Dougan E. K."/>
            <person name="Thang M."/>
            <person name="Chan C."/>
        </authorList>
    </citation>
    <scope>NUCLEOTIDE SEQUENCE [LARGE SCALE GENOMIC DNA]</scope>
</reference>
<dbReference type="EMBL" id="CAMXCT030000375">
    <property type="protein sequence ID" value="CAL4765232.1"/>
    <property type="molecule type" value="Genomic_DNA"/>
</dbReference>
<dbReference type="EMBL" id="CAMXCT020000375">
    <property type="protein sequence ID" value="CAL1131295.1"/>
    <property type="molecule type" value="Genomic_DNA"/>
</dbReference>
<dbReference type="EMBL" id="CAMXCT010000375">
    <property type="protein sequence ID" value="CAI3977920.1"/>
    <property type="molecule type" value="Genomic_DNA"/>
</dbReference>
<dbReference type="Proteomes" id="UP001152797">
    <property type="component" value="Unassembled WGS sequence"/>
</dbReference>
<keyword evidence="3" id="KW-1185">Reference proteome</keyword>